<dbReference type="Gene3D" id="2.60.40.4070">
    <property type="match status" value="1"/>
</dbReference>
<dbReference type="EMBL" id="REFR01000009">
    <property type="protein sequence ID" value="RMB11983.1"/>
    <property type="molecule type" value="Genomic_DNA"/>
</dbReference>
<evidence type="ECO:0000256" key="7">
    <source>
        <dbReference type="ARBA" id="ARBA00037986"/>
    </source>
</evidence>
<dbReference type="InParanoid" id="A0A3M0D6T4"/>
<keyword evidence="2" id="KW-0677">Repeat</keyword>
<dbReference type="Pfam" id="PF15902">
    <property type="entry name" value="Sortilin-Vps10"/>
    <property type="match status" value="1"/>
</dbReference>
<dbReference type="GO" id="GO:0010411">
    <property type="term" value="P:xyloglucan metabolic process"/>
    <property type="evidence" value="ECO:0007669"/>
    <property type="project" value="TreeGrafter"/>
</dbReference>
<dbReference type="PANTHER" id="PTHR43739">
    <property type="entry name" value="XYLOGLUCANASE (EUROFUNG)"/>
    <property type="match status" value="1"/>
</dbReference>
<evidence type="ECO:0000256" key="1">
    <source>
        <dbReference type="ARBA" id="ARBA00022729"/>
    </source>
</evidence>
<dbReference type="InterPro" id="IPR031778">
    <property type="entry name" value="Sortilin_N"/>
</dbReference>
<accession>A0A3M0D6T4</accession>
<evidence type="ECO:0000256" key="6">
    <source>
        <dbReference type="ARBA" id="ARBA00023326"/>
    </source>
</evidence>
<proteinExistence type="inferred from homology"/>
<feature type="region of interest" description="Disordered" evidence="8">
    <location>
        <begin position="341"/>
        <end position="364"/>
    </location>
</feature>
<evidence type="ECO:0000256" key="3">
    <source>
        <dbReference type="ARBA" id="ARBA00022801"/>
    </source>
</evidence>
<dbReference type="GO" id="GO:0000272">
    <property type="term" value="P:polysaccharide catabolic process"/>
    <property type="evidence" value="ECO:0007669"/>
    <property type="project" value="UniProtKB-KW"/>
</dbReference>
<dbReference type="InterPro" id="IPR015943">
    <property type="entry name" value="WD40/YVTN_repeat-like_dom_sf"/>
</dbReference>
<dbReference type="SUPFAM" id="SSF110296">
    <property type="entry name" value="Oligoxyloglucan reducing end-specific cellobiohydrolase"/>
    <property type="match status" value="1"/>
</dbReference>
<evidence type="ECO:0000256" key="2">
    <source>
        <dbReference type="ARBA" id="ARBA00022737"/>
    </source>
</evidence>
<comment type="similarity">
    <text evidence="7">Belongs to the glycosyl hydrolase 74 family.</text>
</comment>
<evidence type="ECO:0000256" key="8">
    <source>
        <dbReference type="SAM" id="MobiDB-lite"/>
    </source>
</evidence>
<sequence>MRLPLLAAAIVSIAVSAPFQPSWGQSGRSSGSDAGPMTSATFDGMKLRNIGPAFMSGRIADIEIVPDDPSTWYVAVGSGGVWKTTNAATTWTPLFDSQSVYSIGTIALEPGNANSVWVGTGENVGGRHVSFGDGIYHSRDGGKTWTKKGLEQSGHISEIIIHPDDPDTLWAAVQGPLWSKGGQRGLFKTTDGGDTWRNVLSAGAWTGVTDLVIDPRNPDRLYAATWQRHRTVAAYMGGGPESGIHMSEDGGETWTRLEGGLPTGNLGKIGLAISPMKPDVLYAAIELNRRTGGIWKSTNRGASWAKQSDAVGGGTGPHYYQELIASPHAFDRLYMVSNTTEVSDDGGRTMRPLNNDRKHGDDHAVAFRPDDPDYLLVGSDGGLYESFDLEKSWRYVANLPITQFYKVAVDDAAPFYNVYGGTQDNSTQGGPSRTDDLNGITNADWFITLFADGHQPATEPGNPDIMYSQWQQGNLARIDRITGEIIHIQPQAAPGEPAERFNWDAPILVSAHQPTRIYHGSQRLWRSDDRGDTWTAVSGDLTRNQQRISLPLMDRQWSWDAPWDVSAMSNYNTITSIAESPMDENILYVGTDDGLIQVTTDGGQTWRRIEAGRLPGVPDTAFVNDIKADLFDADTVYIALDNHKYGDYKPYLLKSTDRGRRWTSIAGSLPDKHLVWRVVQDHVNPNLMFAGTEFGLFFTPDGGGNWIELNGDVPTISFRDLAIQRRENDLVAASFGRGFFILDDYAPLRGVTADSLKDNALLFPPSRKTWWYMEQHGLGFEPGAYQGHAHYRAPNPPFGAVFTYYLADSLKTLAEQRQEAEKPAIDAGEDVPFPGFDAVEAERRETKPEVWLTVRNADGTVVRRVPGAVTKGFHRIAWDLRYPPTVPVGNGRREEPEGFHAAPGRYTATLSSRVRGVTTELAAPVSFEVTRLRQGALKGAEPADVVAFWEELDKLDRSISAARVTLRHLNVKADQLKTALARSRTAPAELDDRWQAIRTEIDDIGTALTGNRAMAEIGELEPATVSSRLSQVMVGTALSTYGPTPSHRENFGHAQAAFADLRTRLNRLTGETIPAFEAALIDAGAPWVPGSPIPPAR</sequence>
<evidence type="ECO:0000313" key="10">
    <source>
        <dbReference type="EMBL" id="RMB11983.1"/>
    </source>
</evidence>
<keyword evidence="4" id="KW-0119">Carbohydrate metabolism</keyword>
<reference evidence="10 11" key="1">
    <citation type="submission" date="2018-10" db="EMBL/GenBank/DDBJ databases">
        <title>Genomic Encyclopedia of Archaeal and Bacterial Type Strains, Phase II (KMG-II): from individual species to whole genera.</title>
        <authorList>
            <person name="Goeker M."/>
        </authorList>
    </citation>
    <scope>NUCLEOTIDE SEQUENCE [LARGE SCALE GENOMIC DNA]</scope>
    <source>
        <strain evidence="10 11">DSM 25217</strain>
    </source>
</reference>
<dbReference type="AlphaFoldDB" id="A0A3M0D6T4"/>
<feature type="domain" description="Sortilin N-terminal" evidence="9">
    <location>
        <begin position="135"/>
        <end position="258"/>
    </location>
</feature>
<evidence type="ECO:0000256" key="5">
    <source>
        <dbReference type="ARBA" id="ARBA00023295"/>
    </source>
</evidence>
<dbReference type="Gene3D" id="2.130.10.10">
    <property type="entry name" value="YVTN repeat-like/Quinoprotein amine dehydrogenase"/>
    <property type="match status" value="5"/>
</dbReference>
<keyword evidence="5" id="KW-0326">Glycosidase</keyword>
<dbReference type="GO" id="GO:0016798">
    <property type="term" value="F:hydrolase activity, acting on glycosyl bonds"/>
    <property type="evidence" value="ECO:0007669"/>
    <property type="project" value="UniProtKB-KW"/>
</dbReference>
<name>A0A3M0D6T4_9PROT</name>
<keyword evidence="6" id="KW-0624">Polysaccharide degradation</keyword>
<keyword evidence="3" id="KW-0378">Hydrolase</keyword>
<dbReference type="Proteomes" id="UP000271227">
    <property type="component" value="Unassembled WGS sequence"/>
</dbReference>
<evidence type="ECO:0000256" key="4">
    <source>
        <dbReference type="ARBA" id="ARBA00023277"/>
    </source>
</evidence>
<dbReference type="InterPro" id="IPR052025">
    <property type="entry name" value="Xyloglucanase_GH74"/>
</dbReference>
<keyword evidence="1" id="KW-0732">Signal</keyword>
<organism evidence="10 11">
    <name type="scientific">Eilatimonas milleporae</name>
    <dbReference type="NCBI Taxonomy" id="911205"/>
    <lineage>
        <taxon>Bacteria</taxon>
        <taxon>Pseudomonadati</taxon>
        <taxon>Pseudomonadota</taxon>
        <taxon>Alphaproteobacteria</taxon>
        <taxon>Kordiimonadales</taxon>
        <taxon>Kordiimonadaceae</taxon>
        <taxon>Eilatimonas</taxon>
    </lineage>
</organism>
<dbReference type="PANTHER" id="PTHR43739:SF2">
    <property type="entry name" value="OLIGOXYLOGLUCAN-REDUCING END-SPECIFIC XYLOGLUCANASE-RELATED"/>
    <property type="match status" value="1"/>
</dbReference>
<evidence type="ECO:0000313" key="11">
    <source>
        <dbReference type="Proteomes" id="UP000271227"/>
    </source>
</evidence>
<gene>
    <name evidence="10" type="ORF">BXY39_0471</name>
</gene>
<dbReference type="SUPFAM" id="SSF50939">
    <property type="entry name" value="Sialidases"/>
    <property type="match status" value="1"/>
</dbReference>
<evidence type="ECO:0000259" key="9">
    <source>
        <dbReference type="Pfam" id="PF15902"/>
    </source>
</evidence>
<comment type="caution">
    <text evidence="10">The sequence shown here is derived from an EMBL/GenBank/DDBJ whole genome shotgun (WGS) entry which is preliminary data.</text>
</comment>
<feature type="compositionally biased region" description="Basic and acidic residues" evidence="8">
    <location>
        <begin position="354"/>
        <end position="364"/>
    </location>
</feature>
<dbReference type="RefSeq" id="WP_121937202.1">
    <property type="nucleotide sequence ID" value="NZ_REFR01000009.1"/>
</dbReference>
<protein>
    <submittedName>
        <fullName evidence="10">Photosystem II stability/assembly factor-like uncharacterized protein</fullName>
    </submittedName>
</protein>
<dbReference type="OrthoDB" id="9764804at2"/>
<keyword evidence="11" id="KW-1185">Reference proteome</keyword>
<dbReference type="CDD" id="cd15482">
    <property type="entry name" value="Sialidase_non-viral"/>
    <property type="match status" value="1"/>
</dbReference>
<dbReference type="InterPro" id="IPR036278">
    <property type="entry name" value="Sialidase_sf"/>
</dbReference>